<feature type="compositionally biased region" description="Basic and acidic residues" evidence="1">
    <location>
        <begin position="14"/>
        <end position="32"/>
    </location>
</feature>
<dbReference type="Pfam" id="PF04404">
    <property type="entry name" value="ERF"/>
    <property type="match status" value="1"/>
</dbReference>
<dbReference type="GeneID" id="86055293"/>
<feature type="compositionally biased region" description="Low complexity" evidence="1">
    <location>
        <begin position="1"/>
        <end position="13"/>
    </location>
</feature>
<evidence type="ECO:0000313" key="3">
    <source>
        <dbReference type="Proteomes" id="UP000436047"/>
    </source>
</evidence>
<accession>A0A6N7W7A8</accession>
<feature type="region of interest" description="Disordered" evidence="1">
    <location>
        <begin position="1"/>
        <end position="32"/>
    </location>
</feature>
<evidence type="ECO:0000313" key="2">
    <source>
        <dbReference type="EMBL" id="MSS90452.1"/>
    </source>
</evidence>
<dbReference type="InterPro" id="IPR007499">
    <property type="entry name" value="ERF_bacteria_virus"/>
</dbReference>
<keyword evidence="3" id="KW-1185">Reference proteome</keyword>
<dbReference type="EMBL" id="VUMI01000038">
    <property type="protein sequence ID" value="MSS90452.1"/>
    <property type="molecule type" value="Genomic_DNA"/>
</dbReference>
<reference evidence="2 3" key="1">
    <citation type="submission" date="2019-08" db="EMBL/GenBank/DDBJ databases">
        <title>In-depth cultivation of the pig gut microbiome towards novel bacterial diversity and tailored functional studies.</title>
        <authorList>
            <person name="Wylensek D."/>
            <person name="Hitch T.C.A."/>
            <person name="Clavel T."/>
        </authorList>
    </citation>
    <scope>NUCLEOTIDE SEQUENCE [LARGE SCALE GENOMIC DNA]</scope>
    <source>
        <strain evidence="2 3">WCA-389-WT-23B</strain>
    </source>
</reference>
<organism evidence="2 3">
    <name type="scientific">Eisenbergiella porci</name>
    <dbReference type="NCBI Taxonomy" id="2652274"/>
    <lineage>
        <taxon>Bacteria</taxon>
        <taxon>Bacillati</taxon>
        <taxon>Bacillota</taxon>
        <taxon>Clostridia</taxon>
        <taxon>Lachnospirales</taxon>
        <taxon>Lachnospiraceae</taxon>
        <taxon>Eisenbergiella</taxon>
    </lineage>
</organism>
<feature type="compositionally biased region" description="Basic and acidic residues" evidence="1">
    <location>
        <begin position="186"/>
        <end position="196"/>
    </location>
</feature>
<dbReference type="AlphaFoldDB" id="A0A6N7W7A8"/>
<feature type="region of interest" description="Disordered" evidence="1">
    <location>
        <begin position="183"/>
        <end position="221"/>
    </location>
</feature>
<gene>
    <name evidence="2" type="ORF">FYJ45_19860</name>
</gene>
<comment type="caution">
    <text evidence="2">The sequence shown here is derived from an EMBL/GenBank/DDBJ whole genome shotgun (WGS) entry which is preliminary data.</text>
</comment>
<proteinExistence type="predicted"/>
<feature type="compositionally biased region" description="Polar residues" evidence="1">
    <location>
        <begin position="205"/>
        <end position="215"/>
    </location>
</feature>
<dbReference type="RefSeq" id="WP_154466939.1">
    <property type="nucleotide sequence ID" value="NZ_VUMI01000038.1"/>
</dbReference>
<dbReference type="Proteomes" id="UP000436047">
    <property type="component" value="Unassembled WGS sequence"/>
</dbReference>
<name>A0A6N7W7A8_9FIRM</name>
<dbReference type="GO" id="GO:0003677">
    <property type="term" value="F:DNA binding"/>
    <property type="evidence" value="ECO:0007669"/>
    <property type="project" value="UniProtKB-KW"/>
</dbReference>
<sequence>MAAATTKTTPAKTGTKETTTKAAAPEKKAEAPVKDLRSLPLVAKLVEIKKRIPRIPKSQKSDSVKYAYINLDDIYEHLTPAMNELGVLLSINEEAATRHADNGDPVFYTNYIQHTKNGERMVWIYEGDLAMEWINIDNPEDRMSVMLHALGTNDAGPDKAKGSAFTYCLKYYFFELLGIDQGQDDPDNKDNTRPLDAETEYTGGYRNTSNHQAAGSSGGDQKRLTEAQLNRMYKKGEAAGVTPADVDAWILKKFNVSDPGAMSRKQYDDTCTALDRQAASQASNQEGGPV</sequence>
<evidence type="ECO:0000256" key="1">
    <source>
        <dbReference type="SAM" id="MobiDB-lite"/>
    </source>
</evidence>
<protein>
    <submittedName>
        <fullName evidence="2">Single-stranded DNA-binding protein</fullName>
    </submittedName>
</protein>
<keyword evidence="2" id="KW-0238">DNA-binding</keyword>